<evidence type="ECO:0000256" key="2">
    <source>
        <dbReference type="ARBA" id="ARBA00022723"/>
    </source>
</evidence>
<dbReference type="CDD" id="cd15532">
    <property type="entry name" value="PHD2_CHD_II"/>
    <property type="match status" value="1"/>
</dbReference>
<dbReference type="Pfam" id="PF02791">
    <property type="entry name" value="DDT"/>
    <property type="match status" value="1"/>
</dbReference>
<dbReference type="InterPro" id="IPR028942">
    <property type="entry name" value="WHIM1_dom"/>
</dbReference>
<feature type="region of interest" description="Disordered" evidence="7">
    <location>
        <begin position="360"/>
        <end position="388"/>
    </location>
</feature>
<evidence type="ECO:0000256" key="7">
    <source>
        <dbReference type="SAM" id="MobiDB-lite"/>
    </source>
</evidence>
<name>A0A067JH50_JATCU</name>
<evidence type="ECO:0000313" key="10">
    <source>
        <dbReference type="EMBL" id="KDP22133.1"/>
    </source>
</evidence>
<dbReference type="EMBL" id="KK915447">
    <property type="protein sequence ID" value="KDP22133.1"/>
    <property type="molecule type" value="Genomic_DNA"/>
</dbReference>
<dbReference type="CDD" id="cd20401">
    <property type="entry name" value="Tudor_AtPTM-like"/>
    <property type="match status" value="1"/>
</dbReference>
<evidence type="ECO:0000256" key="6">
    <source>
        <dbReference type="PROSITE-ProRule" id="PRU00146"/>
    </source>
</evidence>
<dbReference type="InterPro" id="IPR047365">
    <property type="entry name" value="Tudor_AtPTM-like"/>
</dbReference>
<keyword evidence="11" id="KW-1185">Reference proteome</keyword>
<feature type="domain" description="DDT" evidence="9">
    <location>
        <begin position="560"/>
        <end position="620"/>
    </location>
</feature>
<dbReference type="STRING" id="180498.A0A067JH50"/>
<dbReference type="OrthoDB" id="784962at2759"/>
<feature type="compositionally biased region" description="Basic and acidic residues" evidence="7">
    <location>
        <begin position="360"/>
        <end position="370"/>
    </location>
</feature>
<dbReference type="GO" id="GO:0005634">
    <property type="term" value="C:nucleus"/>
    <property type="evidence" value="ECO:0007669"/>
    <property type="project" value="UniProtKB-SubCell"/>
</dbReference>
<accession>A0A067JH50</accession>
<dbReference type="PROSITE" id="PS50827">
    <property type="entry name" value="DDT"/>
    <property type="match status" value="1"/>
</dbReference>
<dbReference type="SUPFAM" id="SSF57903">
    <property type="entry name" value="FYVE/PHD zinc finger"/>
    <property type="match status" value="2"/>
</dbReference>
<dbReference type="GO" id="GO:0000785">
    <property type="term" value="C:chromatin"/>
    <property type="evidence" value="ECO:0007669"/>
    <property type="project" value="UniProtKB-ARBA"/>
</dbReference>
<dbReference type="InterPro" id="IPR013083">
    <property type="entry name" value="Znf_RING/FYVE/PHD"/>
</dbReference>
<dbReference type="InterPro" id="IPR001965">
    <property type="entry name" value="Znf_PHD"/>
</dbReference>
<evidence type="ECO:0000313" key="11">
    <source>
        <dbReference type="Proteomes" id="UP000027138"/>
    </source>
</evidence>
<dbReference type="Gene3D" id="3.30.40.10">
    <property type="entry name" value="Zinc/RING finger domain, C3HC4 (zinc finger)"/>
    <property type="match status" value="2"/>
</dbReference>
<comment type="subcellular location">
    <subcellularLocation>
        <location evidence="1">Nucleus</location>
    </subcellularLocation>
</comment>
<sequence length="1949" mass="216276">MEFIGRIVDKEFKGYGVYSGVVQSYDPSSGFFEIVYEDGDSEELDFSEVVSLLERKEAVPVDHKHRLGRRPKKRRRLEPRKRENQGQSGNSISRSQPIEETLGRPSVVEANVNFDMNRNVDLNDGFTGDLGEGEIANGNLRNMNVDLNEALEKGGGLPENLGELTSVNGSLNGNGSLKEALDLNAGFNLNLNEGFDLNEEDGINGNVQEHSKKMECIDLNLDVNENLREVDLGNNHLESQKKDCGFDLNLGIDDEIKDGINGDSEGVAKEIISCEMVKEETQKKESRALEGNHIEGAIANGTLLEVHVSTASCLGFVEGIWKKDIFYAENLIRDCDSVEVQGAKTVMKGSPEVIDGSRCDMDSACEDRSGGQRRRRRRRNISDGLNSTPETMVFTDANVIYGSQDDIISVCKEGNGSQRRSRRAKIAGTLNSTSETTVIVDADVVKEDSTMLGDQKQGDMESTCKVVTGGRRKRRKLSDDVNAAPEMTVLRRSTRRGSAKNDILTSTTLNVADDLSVSPAVSALTEEKPMKSCHEWPREPVVLPPKAQLPPSSQNLDLSGISISDFFSVYACLRSFSTLLFLSPFELEEFVAALKCNSPSALFDCIHVSVLQTLRKHLECLSNEGSESASNCLRSLDWDLLDLNTWPVFMVEYLLIHGSDLKPGFDLTLLKLLKSDYYKQSVSVKVEILRCLCDDMIEVEAIRSELNRRSSGSEFDLDFDRNTTIGALKKKRAGMDLSGGSCITEDAVDDSTDWNSDECCLCKMDGSLICCDGCPAAYHSKCVGVANDSLPEGDWFCPECAIDRHKPWMKPRKSLRGAELFGVDPYGRLYFSSCGYLLVSDSCETESSFNYYHRDDLNAVVEVLRSSGIVYSSILDAIHKHWDLPVSFYEANNNPGSLNHALCSDTCMAPAVLASSETCVTKNETVSERKLEEKFVTGCSGHINVEVSKALSQTCASSEGSAETIQTSLENQNFCKEGPDCSNRSTDFLNVSYIPGKLLPMGDNSLTSACLDLKIENIRGSPANGNPSSAYAADGNASQLQSGFGYLNFYSFGHIASSVAEELMRKTSDKAIEDPIKSDEEIISAQMKIISKKTAKFRWPNIPRLNANVHKEKCGWCYCCRVSSDDLGCLFNVCLGPVQAGSVDEVVGLQSKRNKKADFTDLISYILLIEERLQGLLLGPWLNPHYSKLWCKSVLRASDIVSVKSLLLTLESNLHRLALSAEWLKYVDSAATMGSASHIVIASSRASSKNGIGRKRARYSELDSNPSLNSASGLGMLWWRGGRISRRLFSWKILPSSLVSKAARRAGCMKIPGIFYPENSDFAKRSKYVSWRAAVESSTTVEQLALQVRDLDSNIKWDEIGNINPLSLVDKESKKSIRLFKKVIVRRKCAEGEGAKYLLDFGKRRIIPEIVTKNGSMVEESSSVRKKYWLNESYVPLYLLKSFEEKRIARRSSKVSSGKLSDAVAVVKKSSKRSGFSYLFAKAERSEYHQCGHCNKDVPIREAICCQYCKGFFHKRHVRKSAGSIAAECTYTCHQCLNGKHVKSDSKTGKSNAKRGKNIIRNAKVQHQKSKRTPSGCKSVLIKNNKKVLRSSRSLRSQKNKKVTIVVPLRRSPRKAKYNSLQNKKVGGSKKGKKVKSKKAMSKKPAKVTSFRKKRTENYHSYWLNGLFLSRKPGDERVMHFRSKKFLAPSESVSLDQHKCPLCHEAGYTSTLNYISCEMCGEWFHGDAFGLNVEKSNRLIGFRCHVCRKSTPPVCPFLRSHESETAQDQNDVGNEFSEQANNIPHLSGINLLEESLGKDEDQRDSFSVDESVHGKEQFGATLDSDKTFAPRSRLEVGYQGGLGDMKVDIDAIQISNDNLNPESISCNENHMPKEKTIESRHDSIVTSHDQMQSPSCNVDVNVIETEQASSEHVNATDNLKTPILKSPIDGVFLESVELHPHSFMATTEL</sequence>
<dbReference type="CDD" id="cd15489">
    <property type="entry name" value="PHD_SF"/>
    <property type="match status" value="1"/>
</dbReference>
<dbReference type="InterPro" id="IPR019787">
    <property type="entry name" value="Znf_PHD-finger"/>
</dbReference>
<dbReference type="Proteomes" id="UP000027138">
    <property type="component" value="Unassembled WGS sequence"/>
</dbReference>
<feature type="compositionally biased region" description="Basic residues" evidence="7">
    <location>
        <begin position="1627"/>
        <end position="1651"/>
    </location>
</feature>
<dbReference type="InterPro" id="IPR019786">
    <property type="entry name" value="Zinc_finger_PHD-type_CS"/>
</dbReference>
<dbReference type="Pfam" id="PF00628">
    <property type="entry name" value="PHD"/>
    <property type="match status" value="1"/>
</dbReference>
<dbReference type="Pfam" id="PF24294">
    <property type="entry name" value="Chromo_PTM"/>
    <property type="match status" value="1"/>
</dbReference>
<gene>
    <name evidence="10" type="ORF">JCGZ_25964</name>
</gene>
<evidence type="ECO:0000259" key="9">
    <source>
        <dbReference type="PROSITE" id="PS50827"/>
    </source>
</evidence>
<keyword evidence="2" id="KW-0479">Metal-binding</keyword>
<evidence type="ECO:0008006" key="12">
    <source>
        <dbReference type="Google" id="ProtNLM"/>
    </source>
</evidence>
<proteinExistence type="predicted"/>
<dbReference type="PANTHER" id="PTHR46508:SF5">
    <property type="entry name" value="PHD-FINGER AND DNA BINDING DOMAIN-CONTAINING PROTEIN"/>
    <property type="match status" value="1"/>
</dbReference>
<dbReference type="SMART" id="SM00571">
    <property type="entry name" value="DDT"/>
    <property type="match status" value="1"/>
</dbReference>
<evidence type="ECO:0000256" key="3">
    <source>
        <dbReference type="ARBA" id="ARBA00022771"/>
    </source>
</evidence>
<feature type="region of interest" description="Disordered" evidence="7">
    <location>
        <begin position="62"/>
        <end position="103"/>
    </location>
</feature>
<evidence type="ECO:0000256" key="5">
    <source>
        <dbReference type="ARBA" id="ARBA00023242"/>
    </source>
</evidence>
<dbReference type="InterPro" id="IPR011011">
    <property type="entry name" value="Znf_FYVE_PHD"/>
</dbReference>
<dbReference type="GO" id="GO:0008270">
    <property type="term" value="F:zinc ion binding"/>
    <property type="evidence" value="ECO:0007669"/>
    <property type="project" value="UniProtKB-KW"/>
</dbReference>
<dbReference type="Pfam" id="PF21743">
    <property type="entry name" value="PTM_DIR17_Tudor"/>
    <property type="match status" value="1"/>
</dbReference>
<evidence type="ECO:0000256" key="1">
    <source>
        <dbReference type="ARBA" id="ARBA00004123"/>
    </source>
</evidence>
<feature type="domain" description="PHD-type" evidence="8">
    <location>
        <begin position="756"/>
        <end position="803"/>
    </location>
</feature>
<dbReference type="Pfam" id="PF15612">
    <property type="entry name" value="WHIM1"/>
    <property type="match status" value="1"/>
</dbReference>
<dbReference type="SMART" id="SM00249">
    <property type="entry name" value="PHD"/>
    <property type="match status" value="2"/>
</dbReference>
<evidence type="ECO:0000259" key="8">
    <source>
        <dbReference type="PROSITE" id="PS50016"/>
    </source>
</evidence>
<organism evidence="10 11">
    <name type="scientific">Jatropha curcas</name>
    <name type="common">Barbados nut</name>
    <dbReference type="NCBI Taxonomy" id="180498"/>
    <lineage>
        <taxon>Eukaryota</taxon>
        <taxon>Viridiplantae</taxon>
        <taxon>Streptophyta</taxon>
        <taxon>Embryophyta</taxon>
        <taxon>Tracheophyta</taxon>
        <taxon>Spermatophyta</taxon>
        <taxon>Magnoliopsida</taxon>
        <taxon>eudicotyledons</taxon>
        <taxon>Gunneridae</taxon>
        <taxon>Pentapetalae</taxon>
        <taxon>rosids</taxon>
        <taxon>fabids</taxon>
        <taxon>Malpighiales</taxon>
        <taxon>Euphorbiaceae</taxon>
        <taxon>Crotonoideae</taxon>
        <taxon>Jatropheae</taxon>
        <taxon>Jatropha</taxon>
    </lineage>
</organism>
<evidence type="ECO:0000256" key="4">
    <source>
        <dbReference type="ARBA" id="ARBA00022833"/>
    </source>
</evidence>
<feature type="compositionally biased region" description="Basic residues" evidence="7">
    <location>
        <begin position="63"/>
        <end position="79"/>
    </location>
</feature>
<feature type="region of interest" description="Disordered" evidence="7">
    <location>
        <begin position="1622"/>
        <end position="1651"/>
    </location>
</feature>
<reference evidence="10 11" key="1">
    <citation type="journal article" date="2014" name="PLoS ONE">
        <title>Global Analysis of Gene Expression Profiles in Physic Nut (Jatropha curcas L.) Seedlings Exposed to Salt Stress.</title>
        <authorList>
            <person name="Zhang L."/>
            <person name="Zhang C."/>
            <person name="Wu P."/>
            <person name="Chen Y."/>
            <person name="Li M."/>
            <person name="Jiang H."/>
            <person name="Wu G."/>
        </authorList>
    </citation>
    <scope>NUCLEOTIDE SEQUENCE [LARGE SCALE GENOMIC DNA]</scope>
    <source>
        <strain evidence="11">cv. GZQX0401</strain>
        <tissue evidence="10">Young leaves</tissue>
    </source>
</reference>
<protein>
    <recommendedName>
        <fullName evidence="12">PHD-type domain-containing protein</fullName>
    </recommendedName>
</protein>
<dbReference type="InterPro" id="IPR056618">
    <property type="entry name" value="Chromo_PTM"/>
</dbReference>
<dbReference type="InterPro" id="IPR018501">
    <property type="entry name" value="DDT_dom"/>
</dbReference>
<dbReference type="PROSITE" id="PS50016">
    <property type="entry name" value="ZF_PHD_2"/>
    <property type="match status" value="1"/>
</dbReference>
<keyword evidence="4" id="KW-0862">Zinc</keyword>
<dbReference type="PROSITE" id="PS01359">
    <property type="entry name" value="ZF_PHD_1"/>
    <property type="match status" value="1"/>
</dbReference>
<keyword evidence="5" id="KW-0539">Nucleus</keyword>
<feature type="compositionally biased region" description="Polar residues" evidence="7">
    <location>
        <begin position="85"/>
        <end position="98"/>
    </location>
</feature>
<keyword evidence="3 6" id="KW-0863">Zinc-finger</keyword>
<dbReference type="PANTHER" id="PTHR46508">
    <property type="entry name" value="PHD FINGER FAMILY PROTEIN"/>
    <property type="match status" value="1"/>
</dbReference>